<sequence length="127" mass="14700">MEGEFYYVRRFEEDLDFVWERFKKRLEEAGFLLIGERIPVAITETEEGIIADYHLLFICHSELVEELVKVDPNIGALLPCTGFGYRTEEGNYLGVTLPSVAWKIAGERVVELMRPMEEQVKEIIDSL</sequence>
<gene>
    <name evidence="1" type="ORF">FPV09_02560</name>
</gene>
<dbReference type="Gene3D" id="3.30.310.70">
    <property type="entry name" value="TT1751-like domain"/>
    <property type="match status" value="1"/>
</dbReference>
<dbReference type="GeneID" id="41608701"/>
<dbReference type="Proteomes" id="UP000322631">
    <property type="component" value="Chromosome"/>
</dbReference>
<dbReference type="CDD" id="cd14797">
    <property type="entry name" value="DUF302"/>
    <property type="match status" value="1"/>
</dbReference>
<dbReference type="InterPro" id="IPR035923">
    <property type="entry name" value="TT1751-like_sf"/>
</dbReference>
<dbReference type="KEGG" id="them:FPV09_02560"/>
<keyword evidence="2" id="KW-1185">Reference proteome</keyword>
<dbReference type="InterPro" id="IPR005180">
    <property type="entry name" value="DUF302"/>
</dbReference>
<name>A0A5C0SPN9_9EURY</name>
<proteinExistence type="predicted"/>
<protein>
    <submittedName>
        <fullName evidence="1">DUF302 domain-containing protein</fullName>
    </submittedName>
</protein>
<dbReference type="RefSeq" id="WP_148883621.1">
    <property type="nucleotide sequence ID" value="NZ_CP041932.1"/>
</dbReference>
<evidence type="ECO:0000313" key="1">
    <source>
        <dbReference type="EMBL" id="QEK15737.1"/>
    </source>
</evidence>
<reference evidence="1 2" key="1">
    <citation type="submission" date="2019-07" db="EMBL/GenBank/DDBJ databases">
        <title>Complete genome of Thermococcus acidophilus.</title>
        <authorList>
            <person name="Li X."/>
        </authorList>
    </citation>
    <scope>NUCLEOTIDE SEQUENCE [LARGE SCALE GENOMIC DNA]</scope>
    <source>
        <strain evidence="1 2">SY113</strain>
    </source>
</reference>
<dbReference type="SUPFAM" id="SSF103247">
    <property type="entry name" value="TT1751-like"/>
    <property type="match status" value="1"/>
</dbReference>
<organism evidence="1 2">
    <name type="scientific">Thermococcus aciditolerans</name>
    <dbReference type="NCBI Taxonomy" id="2598455"/>
    <lineage>
        <taxon>Archaea</taxon>
        <taxon>Methanobacteriati</taxon>
        <taxon>Methanobacteriota</taxon>
        <taxon>Thermococci</taxon>
        <taxon>Thermococcales</taxon>
        <taxon>Thermococcaceae</taxon>
        <taxon>Thermococcus</taxon>
    </lineage>
</organism>
<evidence type="ECO:0000313" key="2">
    <source>
        <dbReference type="Proteomes" id="UP000322631"/>
    </source>
</evidence>
<dbReference type="EMBL" id="CP041932">
    <property type="protein sequence ID" value="QEK15737.1"/>
    <property type="molecule type" value="Genomic_DNA"/>
</dbReference>
<accession>A0A5C0SPN9</accession>
<dbReference type="AlphaFoldDB" id="A0A5C0SPN9"/>